<dbReference type="AlphaFoldDB" id="A0A096H007"/>
<dbReference type="Proteomes" id="UP000029553">
    <property type="component" value="Unassembled WGS sequence"/>
</dbReference>
<gene>
    <name evidence="3" type="ORF">P353_07990</name>
</gene>
<sequence length="355" mass="39403">MGLGNGDLEHIAQLVQDIDPMNPGTVNTFGKRAGEQTTAYADELLSQVRNGEVGQMGDQLVEVVGIAQKTNMNVLTGRRSNLPVIGPWIDKLKMRGMRLQNQFETSKEQIDKVITEVQTTVAGLSKRNETLEVMFDNVRKEYYELSVHIVAGRVALARVHQLIEQRQQIASNPAELQELSDMQAFASNLGLRIGNLEALQQSSLQMLPQIRVIQSTNFVLVDKFNTITTLTIPIWKRQFVLAMGLNESKNAAELTVAIDDFTNSMLTRGADLLHKNAVATAKSNQRLPIDVKTLQYVQDMLVKTANDVSQIQLEGKREREQSSMQIEHMCAQMKKQISTNSQNLGISRASAATGA</sequence>
<proteinExistence type="inferred from homology"/>
<evidence type="ECO:0000256" key="1">
    <source>
        <dbReference type="ARBA" id="ARBA00005541"/>
    </source>
</evidence>
<dbReference type="InterPro" id="IPR008863">
    <property type="entry name" value="Toxic_anion-R_TelA"/>
</dbReference>
<dbReference type="PANTHER" id="PTHR38432:SF1">
    <property type="entry name" value="TELA-LIKE PROTEIN SAOUHSC_01408"/>
    <property type="match status" value="1"/>
</dbReference>
<dbReference type="PANTHER" id="PTHR38432">
    <property type="entry name" value="TELA-LIKE PROTEIN SAOUHSC_01408"/>
    <property type="match status" value="1"/>
</dbReference>
<protein>
    <recommendedName>
        <fullName evidence="5">Toxic anion resistance protein</fullName>
    </recommendedName>
</protein>
<evidence type="ECO:0008006" key="5">
    <source>
        <dbReference type="Google" id="ProtNLM"/>
    </source>
</evidence>
<dbReference type="Pfam" id="PF05816">
    <property type="entry name" value="TelA"/>
    <property type="match status" value="1"/>
</dbReference>
<comment type="caution">
    <text evidence="3">The sequence shown here is derived from an EMBL/GenBank/DDBJ whole genome shotgun (WGS) entry which is preliminary data.</text>
</comment>
<dbReference type="EMBL" id="AWOR01000037">
    <property type="protein sequence ID" value="KGH30790.1"/>
    <property type="molecule type" value="Genomic_DNA"/>
</dbReference>
<evidence type="ECO:0000256" key="2">
    <source>
        <dbReference type="PIRNR" id="PIRNR026508"/>
    </source>
</evidence>
<accession>A0A096H007</accession>
<evidence type="ECO:0000313" key="4">
    <source>
        <dbReference type="Proteomes" id="UP000029553"/>
    </source>
</evidence>
<organism evidence="3 4">
    <name type="scientific">Comamonas testosteroni</name>
    <name type="common">Pseudomonas testosteroni</name>
    <dbReference type="NCBI Taxonomy" id="285"/>
    <lineage>
        <taxon>Bacteria</taxon>
        <taxon>Pseudomonadati</taxon>
        <taxon>Pseudomonadota</taxon>
        <taxon>Betaproteobacteria</taxon>
        <taxon>Burkholderiales</taxon>
        <taxon>Comamonadaceae</taxon>
        <taxon>Comamonas</taxon>
    </lineage>
</organism>
<dbReference type="PIRSF" id="PIRSF026508">
    <property type="entry name" value="TelA"/>
    <property type="match status" value="1"/>
</dbReference>
<name>A0A096H007_COMTE</name>
<reference evidence="3 4" key="1">
    <citation type="submission" date="2013-09" db="EMBL/GenBank/DDBJ databases">
        <title>High correlation between genotypes and phenotypes of environmental bacteria Comamonas testosteroni strains.</title>
        <authorList>
            <person name="Liu L."/>
            <person name="Zhu W."/>
            <person name="Xia X."/>
            <person name="Xu B."/>
            <person name="Luo M."/>
            <person name="Wang G."/>
        </authorList>
    </citation>
    <scope>NUCLEOTIDE SEQUENCE [LARGE SCALE GENOMIC DNA]</scope>
    <source>
        <strain evidence="3 4">JL40</strain>
    </source>
</reference>
<evidence type="ECO:0000313" key="3">
    <source>
        <dbReference type="EMBL" id="KGH30790.1"/>
    </source>
</evidence>
<comment type="similarity">
    <text evidence="1 2">Belongs to the TelA family.</text>
</comment>